<dbReference type="EMBL" id="JAWDGP010003058">
    <property type="protein sequence ID" value="KAK3777795.1"/>
    <property type="molecule type" value="Genomic_DNA"/>
</dbReference>
<proteinExistence type="predicted"/>
<protein>
    <submittedName>
        <fullName evidence="1">Uncharacterized protein</fullName>
    </submittedName>
</protein>
<dbReference type="AlphaFoldDB" id="A0AAE1DPT3"/>
<organism evidence="1 2">
    <name type="scientific">Elysia crispata</name>
    <name type="common">lettuce slug</name>
    <dbReference type="NCBI Taxonomy" id="231223"/>
    <lineage>
        <taxon>Eukaryota</taxon>
        <taxon>Metazoa</taxon>
        <taxon>Spiralia</taxon>
        <taxon>Lophotrochozoa</taxon>
        <taxon>Mollusca</taxon>
        <taxon>Gastropoda</taxon>
        <taxon>Heterobranchia</taxon>
        <taxon>Euthyneura</taxon>
        <taxon>Panpulmonata</taxon>
        <taxon>Sacoglossa</taxon>
        <taxon>Placobranchoidea</taxon>
        <taxon>Plakobranchidae</taxon>
        <taxon>Elysia</taxon>
    </lineage>
</organism>
<comment type="caution">
    <text evidence="1">The sequence shown here is derived from an EMBL/GenBank/DDBJ whole genome shotgun (WGS) entry which is preliminary data.</text>
</comment>
<gene>
    <name evidence="1" type="ORF">RRG08_038045</name>
</gene>
<reference evidence="1" key="1">
    <citation type="journal article" date="2023" name="G3 (Bethesda)">
        <title>A reference genome for the long-term kleptoplast-retaining sea slug Elysia crispata morphotype clarki.</title>
        <authorList>
            <person name="Eastman K.E."/>
            <person name="Pendleton A.L."/>
            <person name="Shaikh M.A."/>
            <person name="Suttiyut T."/>
            <person name="Ogas R."/>
            <person name="Tomko P."/>
            <person name="Gavelis G."/>
            <person name="Widhalm J.R."/>
            <person name="Wisecaver J.H."/>
        </authorList>
    </citation>
    <scope>NUCLEOTIDE SEQUENCE</scope>
    <source>
        <strain evidence="1">ECLA1</strain>
    </source>
</reference>
<sequence length="229" mass="24851">MWTSMLYCPTSLDKISENKDLDFEVVDISRCQDDKGRNKQKTGIPMHSIPVELSQHRHILTGSGLAGQATGSQGPGQLVRSLSSRLFCPGQGRQPMIGATSFVGGQIDLVVSKQNSNDTLGFIIAAPSHFLTTEHSTAITKTPHDFVLMKGSVTTEEKRLAKAKDITEDFRGVTEHVVPSTVSARPITQKVLQRIKSPGPTQQHGLLALLTWSGGDLLPLDDSDHVVCQ</sequence>
<accession>A0AAE1DPT3</accession>
<dbReference type="Proteomes" id="UP001283361">
    <property type="component" value="Unassembled WGS sequence"/>
</dbReference>
<evidence type="ECO:0000313" key="1">
    <source>
        <dbReference type="EMBL" id="KAK3777795.1"/>
    </source>
</evidence>
<name>A0AAE1DPT3_9GAST</name>
<evidence type="ECO:0000313" key="2">
    <source>
        <dbReference type="Proteomes" id="UP001283361"/>
    </source>
</evidence>
<keyword evidence="2" id="KW-1185">Reference proteome</keyword>